<dbReference type="Proteomes" id="UP001347796">
    <property type="component" value="Unassembled WGS sequence"/>
</dbReference>
<feature type="coiled-coil region" evidence="1">
    <location>
        <begin position="173"/>
        <end position="207"/>
    </location>
</feature>
<dbReference type="Pfam" id="PF23265">
    <property type="entry name" value="Ig-like_KY"/>
    <property type="match status" value="3"/>
</dbReference>
<evidence type="ECO:0000256" key="2">
    <source>
        <dbReference type="SAM" id="MobiDB-lite"/>
    </source>
</evidence>
<protein>
    <recommendedName>
        <fullName evidence="3">Transglutaminase-like domain-containing protein</fullName>
    </recommendedName>
</protein>
<feature type="region of interest" description="Disordered" evidence="2">
    <location>
        <begin position="892"/>
        <end position="911"/>
    </location>
</feature>
<name>A0AAN8K8Z5_PATCE</name>
<evidence type="ECO:0000259" key="3">
    <source>
        <dbReference type="SMART" id="SM00460"/>
    </source>
</evidence>
<feature type="domain" description="Transglutaminase-like" evidence="3">
    <location>
        <begin position="337"/>
        <end position="405"/>
    </location>
</feature>
<organism evidence="4 5">
    <name type="scientific">Patella caerulea</name>
    <name type="common">Rayed Mediterranean limpet</name>
    <dbReference type="NCBI Taxonomy" id="87958"/>
    <lineage>
        <taxon>Eukaryota</taxon>
        <taxon>Metazoa</taxon>
        <taxon>Spiralia</taxon>
        <taxon>Lophotrochozoa</taxon>
        <taxon>Mollusca</taxon>
        <taxon>Gastropoda</taxon>
        <taxon>Patellogastropoda</taxon>
        <taxon>Patelloidea</taxon>
        <taxon>Patellidae</taxon>
        <taxon>Patella</taxon>
    </lineage>
</organism>
<dbReference type="AlphaFoldDB" id="A0AAN8K8Z5"/>
<feature type="coiled-coil region" evidence="1">
    <location>
        <begin position="52"/>
        <end position="124"/>
    </location>
</feature>
<dbReference type="InterPro" id="IPR002931">
    <property type="entry name" value="Transglutaminase-like"/>
</dbReference>
<dbReference type="EMBL" id="JAZGQO010000003">
    <property type="protein sequence ID" value="KAK6188331.1"/>
    <property type="molecule type" value="Genomic_DNA"/>
</dbReference>
<evidence type="ECO:0000313" key="5">
    <source>
        <dbReference type="Proteomes" id="UP001347796"/>
    </source>
</evidence>
<keyword evidence="1" id="KW-0175">Coiled coil</keyword>
<evidence type="ECO:0000313" key="4">
    <source>
        <dbReference type="EMBL" id="KAK6188331.1"/>
    </source>
</evidence>
<evidence type="ECO:0000256" key="1">
    <source>
        <dbReference type="SAM" id="Coils"/>
    </source>
</evidence>
<reference evidence="4 5" key="1">
    <citation type="submission" date="2024-01" db="EMBL/GenBank/DDBJ databases">
        <title>The genome of the rayed Mediterranean limpet Patella caerulea (Linnaeus, 1758).</title>
        <authorList>
            <person name="Anh-Thu Weber A."/>
            <person name="Halstead-Nussloch G."/>
        </authorList>
    </citation>
    <scope>NUCLEOTIDE SEQUENCE [LARGE SCALE GENOMIC DNA]</scope>
    <source>
        <strain evidence="4">AATW-2023a</strain>
        <tissue evidence="4">Whole specimen</tissue>
    </source>
</reference>
<comment type="caution">
    <text evidence="4">The sequence shown here is derived from an EMBL/GenBank/DDBJ whole genome shotgun (WGS) entry which is preliminary data.</text>
</comment>
<accession>A0AAN8K8Z5</accession>
<keyword evidence="5" id="KW-1185">Reference proteome</keyword>
<dbReference type="SUPFAM" id="SSF54001">
    <property type="entry name" value="Cysteine proteinases"/>
    <property type="match status" value="1"/>
</dbReference>
<dbReference type="PANTHER" id="PTHR47020">
    <property type="entry name" value="HILLARIN"/>
    <property type="match status" value="1"/>
</dbReference>
<dbReference type="InterPro" id="IPR056564">
    <property type="entry name" value="Ig-like_KY"/>
</dbReference>
<feature type="compositionally biased region" description="Basic and acidic residues" evidence="2">
    <location>
        <begin position="898"/>
        <end position="911"/>
    </location>
</feature>
<dbReference type="InterPro" id="IPR053041">
    <property type="entry name" value="Transglut-like_Superfamily_Mod"/>
</dbReference>
<dbReference type="SMART" id="SM00460">
    <property type="entry name" value="TGc"/>
    <property type="match status" value="1"/>
</dbReference>
<proteinExistence type="predicted"/>
<gene>
    <name evidence="4" type="ORF">SNE40_004527</name>
</gene>
<dbReference type="PANTHER" id="PTHR47020:SF1">
    <property type="entry name" value="HILLARIN"/>
    <property type="match status" value="1"/>
</dbReference>
<sequence>MGLRKSVRKLRNLMVVNEISGLKESSYNDKMIDVEHVLHLAHGNRQVSPQSKAKKRDQLLNAQKELESQLKKEEDALFEKMTKERNENSKEISEEINREWEQRLKELTEKFERETDKKKKKLKDSDRKLMTIQFENEKKSLENTMTMKRDKKKKTMTLRLREKGQRATSEMVKKQSTQMLKLLATKQEELKQEIVKELEKETELAQKDPVFYATLGKKNGLDIVGGLKDGDPIEALQDAIEVLQKPAVIEPPAPHPPSCRKKDLYDNISIFDDIDEQVIRVAETEQETHTELTQQLTENLITDLEKARAIYRWITVKDLNVMEFDESLVTDTPMGLLRGIKYGTETYHVLFMRLCSYAGLHCVEIKGHSKSVGYEPGMKITPETFQNTWNCVLIDGDWRLIQCNWGARHLVMNKDKERDKVKRRDQIRYQYDEHYFLTDPDEFIQEFWPHDPKWQLLDCPLTLEDFEALPFVRSVFFHYGMQFDQHKSAVLETGEKGGIKISLRIPEHYENDLVFFYQLRFADKERRNDLTYRGANLERFVFQAMVDNQVTFSIHVPTVAEYFFEVFANKIDETNRCIEDNNSNLAPFRLKCACKFKVTCSSLVGKMHALPNCAAGEWGPKKAFRHFGLMPILPTSPNGVEKPEHLEIIKAGMLTVEDKFVIRFQIPRPLQFVAKLRMNQVEDYVLEPFIHLTAEGQVLTVSASLPQPGQYGIDLYARPKGATEGSTLSHACKYLINCVKVSSPRDIPKISPNLSNRSKWGPTAHFEDLGLKLLTHKEAKMRITDTTKICIEIYVPEHVYLSYQFNREPDEDYREYCTMKREDGNVKLNVNFVKSGNYMLSLYGRRSGSDDKSLPNIYNYLIQYTHPSGDTNGSVPSKSSSIFKKSIFSKKSSGSFDKYSDKGSDKGSDKS</sequence>
<dbReference type="InterPro" id="IPR038765">
    <property type="entry name" value="Papain-like_cys_pep_sf"/>
</dbReference>